<evidence type="ECO:0000313" key="3">
    <source>
        <dbReference type="Proteomes" id="UP001157418"/>
    </source>
</evidence>
<sequence>MYGLFYDINVDYASILWEDFLNFLPASKNKFLIHHPRWRSIIIHDAIHNSNLAPGSIREGPQPHILFVSDVNLGADLEEPTSLPKSGTTSKPFSLLDSLFQAPSDYDEPSSSAPVSPVGIQSVLKSPSYHISLDYDSLEDDDQDDDKKSEPETFPKSSPVQDNHGEDTPMQMVDIPSSEGLIVDNDPNDMSIVLYSNGSTRTFSIDLDDYSPPTPKESRKKDDVQEPNFSSFQQDPLQDDGTLKETDEVNTKKP</sequence>
<accession>A0AAU9MZW9</accession>
<feature type="compositionally biased region" description="Polar residues" evidence="1">
    <location>
        <begin position="227"/>
        <end position="236"/>
    </location>
</feature>
<feature type="region of interest" description="Disordered" evidence="1">
    <location>
        <begin position="202"/>
        <end position="254"/>
    </location>
</feature>
<protein>
    <submittedName>
        <fullName evidence="2">Uncharacterized protein</fullName>
    </submittedName>
</protein>
<proteinExistence type="predicted"/>
<organism evidence="2 3">
    <name type="scientific">Lactuca virosa</name>
    <dbReference type="NCBI Taxonomy" id="75947"/>
    <lineage>
        <taxon>Eukaryota</taxon>
        <taxon>Viridiplantae</taxon>
        <taxon>Streptophyta</taxon>
        <taxon>Embryophyta</taxon>
        <taxon>Tracheophyta</taxon>
        <taxon>Spermatophyta</taxon>
        <taxon>Magnoliopsida</taxon>
        <taxon>eudicotyledons</taxon>
        <taxon>Gunneridae</taxon>
        <taxon>Pentapetalae</taxon>
        <taxon>asterids</taxon>
        <taxon>campanulids</taxon>
        <taxon>Asterales</taxon>
        <taxon>Asteraceae</taxon>
        <taxon>Cichorioideae</taxon>
        <taxon>Cichorieae</taxon>
        <taxon>Lactucinae</taxon>
        <taxon>Lactuca</taxon>
    </lineage>
</organism>
<keyword evidence="3" id="KW-1185">Reference proteome</keyword>
<evidence type="ECO:0000313" key="2">
    <source>
        <dbReference type="EMBL" id="CAH1432415.1"/>
    </source>
</evidence>
<gene>
    <name evidence="2" type="ORF">LVIROSA_LOCUS19063</name>
</gene>
<name>A0AAU9MZW9_9ASTR</name>
<reference evidence="2 3" key="1">
    <citation type="submission" date="2022-01" db="EMBL/GenBank/DDBJ databases">
        <authorList>
            <person name="Xiong W."/>
            <person name="Schranz E."/>
        </authorList>
    </citation>
    <scope>NUCLEOTIDE SEQUENCE [LARGE SCALE GENOMIC DNA]</scope>
</reference>
<dbReference type="EMBL" id="CAKMRJ010003334">
    <property type="protein sequence ID" value="CAH1432415.1"/>
    <property type="molecule type" value="Genomic_DNA"/>
</dbReference>
<feature type="compositionally biased region" description="Basic and acidic residues" evidence="1">
    <location>
        <begin position="241"/>
        <end position="254"/>
    </location>
</feature>
<dbReference type="AlphaFoldDB" id="A0AAU9MZW9"/>
<evidence type="ECO:0000256" key="1">
    <source>
        <dbReference type="SAM" id="MobiDB-lite"/>
    </source>
</evidence>
<dbReference type="Proteomes" id="UP001157418">
    <property type="component" value="Unassembled WGS sequence"/>
</dbReference>
<comment type="caution">
    <text evidence="2">The sequence shown here is derived from an EMBL/GenBank/DDBJ whole genome shotgun (WGS) entry which is preliminary data.</text>
</comment>
<feature type="region of interest" description="Disordered" evidence="1">
    <location>
        <begin position="135"/>
        <end position="172"/>
    </location>
</feature>